<proteinExistence type="predicted"/>
<dbReference type="InterPro" id="IPR008974">
    <property type="entry name" value="TRAF-like"/>
</dbReference>
<dbReference type="Gene3D" id="2.60.210.10">
    <property type="entry name" value="Apoptosis, Tumor Necrosis Factor Receptor Associated Protein 2, Chain A"/>
    <property type="match status" value="1"/>
</dbReference>
<dbReference type="PANTHER" id="PTHR46236">
    <property type="entry name" value="TRAF-LIKE SUPERFAMILY PROTEIN"/>
    <property type="match status" value="1"/>
</dbReference>
<dbReference type="RefSeq" id="XP_056844297.1">
    <property type="nucleotide sequence ID" value="XM_056988317.1"/>
</dbReference>
<name>A0A9W3BYE5_RAPSA</name>
<dbReference type="AlphaFoldDB" id="A0A9W3BYE5"/>
<dbReference type="SUPFAM" id="SSF49599">
    <property type="entry name" value="TRAF domain-like"/>
    <property type="match status" value="1"/>
</dbReference>
<accession>A0A9W3BYE5</accession>
<dbReference type="InterPro" id="IPR002083">
    <property type="entry name" value="MATH/TRAF_dom"/>
</dbReference>
<reference evidence="4" key="2">
    <citation type="submission" date="2025-08" db="UniProtKB">
        <authorList>
            <consortium name="RefSeq"/>
        </authorList>
    </citation>
    <scope>IDENTIFICATION</scope>
    <source>
        <tissue evidence="4">Leaf</tissue>
    </source>
</reference>
<dbReference type="KEGG" id="rsz:130496330"/>
<reference evidence="3" key="1">
    <citation type="journal article" date="2019" name="Database">
        <title>The radish genome database (RadishGD): an integrated information resource for radish genomics.</title>
        <authorList>
            <person name="Yu H.J."/>
            <person name="Baek S."/>
            <person name="Lee Y.J."/>
            <person name="Cho A."/>
            <person name="Mun J.H."/>
        </authorList>
    </citation>
    <scope>NUCLEOTIDE SEQUENCE [LARGE SCALE GENOMIC DNA]</scope>
    <source>
        <strain evidence="3">cv. WK10039</strain>
    </source>
</reference>
<keyword evidence="1" id="KW-0175">Coiled coil</keyword>
<keyword evidence="3" id="KW-1185">Reference proteome</keyword>
<dbReference type="PROSITE" id="PS50144">
    <property type="entry name" value="MATH"/>
    <property type="match status" value="1"/>
</dbReference>
<gene>
    <name evidence="4" type="primary">LOC130496330</name>
</gene>
<dbReference type="PROSITE" id="PS51257">
    <property type="entry name" value="PROKAR_LIPOPROTEIN"/>
    <property type="match status" value="1"/>
</dbReference>
<feature type="domain" description="MATH" evidence="2">
    <location>
        <begin position="7"/>
        <end position="134"/>
    </location>
</feature>
<dbReference type="GeneID" id="130496330"/>
<dbReference type="CDD" id="cd00121">
    <property type="entry name" value="MATH"/>
    <property type="match status" value="1"/>
</dbReference>
<sequence>MGNDNGKMTYSFEIDKFSQRTTVFSTPIFSTGSCNWYVNLYPKGDMNTSKNMSLWLRVPDPLLRPLSWSRRTSFRFVIVNPSNVNSSRTLISANYIFNKVMHSGGFRTDLSLSKLQEKKIEQLIEDGLRKVVLVPLRTQLFVAPPLSSYLQKR</sequence>
<dbReference type="Proteomes" id="UP000504610">
    <property type="component" value="Chromosome 6"/>
</dbReference>
<dbReference type="OrthoDB" id="2116871at2759"/>
<evidence type="ECO:0000256" key="1">
    <source>
        <dbReference type="ARBA" id="ARBA00023054"/>
    </source>
</evidence>
<dbReference type="Pfam" id="PF22486">
    <property type="entry name" value="MATH_2"/>
    <property type="match status" value="1"/>
</dbReference>
<evidence type="ECO:0000259" key="2">
    <source>
        <dbReference type="PROSITE" id="PS50144"/>
    </source>
</evidence>
<dbReference type="PANTHER" id="PTHR46236:SF18">
    <property type="entry name" value="MATH DOMAIN-CONTAINING PROTEIN"/>
    <property type="match status" value="1"/>
</dbReference>
<protein>
    <submittedName>
        <fullName evidence="4">MATH domain and coiled-coil domain-containing protein At2g42480-like</fullName>
    </submittedName>
</protein>
<dbReference type="InterPro" id="IPR050804">
    <property type="entry name" value="MCC"/>
</dbReference>
<evidence type="ECO:0000313" key="3">
    <source>
        <dbReference type="Proteomes" id="UP000504610"/>
    </source>
</evidence>
<evidence type="ECO:0000313" key="4">
    <source>
        <dbReference type="RefSeq" id="XP_056844297.1"/>
    </source>
</evidence>
<organism evidence="3 4">
    <name type="scientific">Raphanus sativus</name>
    <name type="common">Radish</name>
    <name type="synonym">Raphanus raphanistrum var. sativus</name>
    <dbReference type="NCBI Taxonomy" id="3726"/>
    <lineage>
        <taxon>Eukaryota</taxon>
        <taxon>Viridiplantae</taxon>
        <taxon>Streptophyta</taxon>
        <taxon>Embryophyta</taxon>
        <taxon>Tracheophyta</taxon>
        <taxon>Spermatophyta</taxon>
        <taxon>Magnoliopsida</taxon>
        <taxon>eudicotyledons</taxon>
        <taxon>Gunneridae</taxon>
        <taxon>Pentapetalae</taxon>
        <taxon>rosids</taxon>
        <taxon>malvids</taxon>
        <taxon>Brassicales</taxon>
        <taxon>Brassicaceae</taxon>
        <taxon>Brassiceae</taxon>
        <taxon>Raphanus</taxon>
    </lineage>
</organism>